<keyword evidence="1" id="KW-1133">Transmembrane helix</keyword>
<keyword evidence="1" id="KW-0472">Membrane</keyword>
<sequence length="129" mass="15149">MGGPQPPIPCYALHWKGNVLIELFEIIYGITRQCLSEGTFTNNFILRVIFILASLLVLGLYVKRLPKKRTYKKRLQIMYYITLSFFLIIFLSPILSILINKIIFIRKYGWYGDKNYTDTTLFDLLIKAF</sequence>
<dbReference type="AlphaFoldDB" id="A0A1F7Y4X4"/>
<feature type="transmembrane region" description="Helical" evidence="1">
    <location>
        <begin position="77"/>
        <end position="99"/>
    </location>
</feature>
<evidence type="ECO:0000313" key="3">
    <source>
        <dbReference type="Proteomes" id="UP000178419"/>
    </source>
</evidence>
<organism evidence="2 3">
    <name type="scientific">Candidatus Woesebacteria bacterium RIFCSPHIGHO2_01_FULL_38_9</name>
    <dbReference type="NCBI Taxonomy" id="1802492"/>
    <lineage>
        <taxon>Bacteria</taxon>
        <taxon>Candidatus Woeseibacteriota</taxon>
    </lineage>
</organism>
<evidence type="ECO:0000256" key="1">
    <source>
        <dbReference type="SAM" id="Phobius"/>
    </source>
</evidence>
<name>A0A1F7Y4X4_9BACT</name>
<accession>A0A1F7Y4X4</accession>
<reference evidence="2 3" key="1">
    <citation type="journal article" date="2016" name="Nat. Commun.">
        <title>Thousands of microbial genomes shed light on interconnected biogeochemical processes in an aquifer system.</title>
        <authorList>
            <person name="Anantharaman K."/>
            <person name="Brown C.T."/>
            <person name="Hug L.A."/>
            <person name="Sharon I."/>
            <person name="Castelle C.J."/>
            <person name="Probst A.J."/>
            <person name="Thomas B.C."/>
            <person name="Singh A."/>
            <person name="Wilkins M.J."/>
            <person name="Karaoz U."/>
            <person name="Brodie E.L."/>
            <person name="Williams K.H."/>
            <person name="Hubbard S.S."/>
            <person name="Banfield J.F."/>
        </authorList>
    </citation>
    <scope>NUCLEOTIDE SEQUENCE [LARGE SCALE GENOMIC DNA]</scope>
</reference>
<dbReference type="Proteomes" id="UP000178419">
    <property type="component" value="Unassembled WGS sequence"/>
</dbReference>
<feature type="transmembrane region" description="Helical" evidence="1">
    <location>
        <begin position="44"/>
        <end position="65"/>
    </location>
</feature>
<gene>
    <name evidence="2" type="ORF">A2714_05295</name>
</gene>
<keyword evidence="1" id="KW-0812">Transmembrane</keyword>
<protein>
    <submittedName>
        <fullName evidence="2">Uncharacterized protein</fullName>
    </submittedName>
</protein>
<dbReference type="EMBL" id="MGGE01000009">
    <property type="protein sequence ID" value="OGM21688.1"/>
    <property type="molecule type" value="Genomic_DNA"/>
</dbReference>
<evidence type="ECO:0000313" key="2">
    <source>
        <dbReference type="EMBL" id="OGM21688.1"/>
    </source>
</evidence>
<proteinExistence type="predicted"/>
<comment type="caution">
    <text evidence="2">The sequence shown here is derived from an EMBL/GenBank/DDBJ whole genome shotgun (WGS) entry which is preliminary data.</text>
</comment>